<keyword evidence="2" id="KW-1185">Reference proteome</keyword>
<gene>
    <name evidence="1" type="ORF">H5410_041000</name>
</gene>
<organism evidence="1 2">
    <name type="scientific">Solanum commersonii</name>
    <name type="common">Commerson's wild potato</name>
    <name type="synonym">Commerson's nightshade</name>
    <dbReference type="NCBI Taxonomy" id="4109"/>
    <lineage>
        <taxon>Eukaryota</taxon>
        <taxon>Viridiplantae</taxon>
        <taxon>Streptophyta</taxon>
        <taxon>Embryophyta</taxon>
        <taxon>Tracheophyta</taxon>
        <taxon>Spermatophyta</taxon>
        <taxon>Magnoliopsida</taxon>
        <taxon>eudicotyledons</taxon>
        <taxon>Gunneridae</taxon>
        <taxon>Pentapetalae</taxon>
        <taxon>asterids</taxon>
        <taxon>lamiids</taxon>
        <taxon>Solanales</taxon>
        <taxon>Solanaceae</taxon>
        <taxon>Solanoideae</taxon>
        <taxon>Solaneae</taxon>
        <taxon>Solanum</taxon>
    </lineage>
</organism>
<dbReference type="AlphaFoldDB" id="A0A9J5XU72"/>
<sequence>MRARTDPIFTEFLLHVGNKDEPTIRDNLILIPEQLTFKHCRDGIPEESIIKEIFPNLQENATRKKYVTERAILASRNGHMHNLNDKLISTFPCESKTFNSFDSTENDTNNYYQEESLNTLTPNSLPPHRIKGKCTYYVAKEFRPFKWLMQWHPNDMLRLCPECLACQNIKWSLCNKACVSSQNSTVTTRK</sequence>
<dbReference type="PANTHER" id="PTHR10492">
    <property type="match status" value="1"/>
</dbReference>
<evidence type="ECO:0000313" key="2">
    <source>
        <dbReference type="Proteomes" id="UP000824120"/>
    </source>
</evidence>
<evidence type="ECO:0008006" key="3">
    <source>
        <dbReference type="Google" id="ProtNLM"/>
    </source>
</evidence>
<dbReference type="EMBL" id="JACXVP010000008">
    <property type="protein sequence ID" value="KAG5590486.1"/>
    <property type="molecule type" value="Genomic_DNA"/>
</dbReference>
<proteinExistence type="predicted"/>
<reference evidence="1 2" key="1">
    <citation type="submission" date="2020-09" db="EMBL/GenBank/DDBJ databases">
        <title>De no assembly of potato wild relative species, Solanum commersonii.</title>
        <authorList>
            <person name="Cho K."/>
        </authorList>
    </citation>
    <scope>NUCLEOTIDE SEQUENCE [LARGE SCALE GENOMIC DNA]</scope>
    <source>
        <strain evidence="1">LZ3.2</strain>
        <tissue evidence="1">Leaf</tissue>
    </source>
</reference>
<comment type="caution">
    <text evidence="1">The sequence shown here is derived from an EMBL/GenBank/DDBJ whole genome shotgun (WGS) entry which is preliminary data.</text>
</comment>
<name>A0A9J5XU72_SOLCO</name>
<accession>A0A9J5XU72</accession>
<dbReference type="PANTHER" id="PTHR10492:SF94">
    <property type="entry name" value="ATP-DEPENDENT DNA HELICASE"/>
    <property type="match status" value="1"/>
</dbReference>
<dbReference type="OrthoDB" id="1734998at2759"/>
<evidence type="ECO:0000313" key="1">
    <source>
        <dbReference type="EMBL" id="KAG5590486.1"/>
    </source>
</evidence>
<dbReference type="Proteomes" id="UP000824120">
    <property type="component" value="Chromosome 8"/>
</dbReference>
<protein>
    <recommendedName>
        <fullName evidence="3">ATP-dependent DNA helicase</fullName>
    </recommendedName>
</protein>